<feature type="chain" id="PRO_5045681008" description="YD repeat (Two copies)" evidence="1">
    <location>
        <begin position="30"/>
        <end position="554"/>
    </location>
</feature>
<proteinExistence type="predicted"/>
<evidence type="ECO:0000313" key="3">
    <source>
        <dbReference type="Proteomes" id="UP001205603"/>
    </source>
</evidence>
<evidence type="ECO:0000256" key="1">
    <source>
        <dbReference type="SAM" id="SignalP"/>
    </source>
</evidence>
<feature type="signal peptide" evidence="1">
    <location>
        <begin position="1"/>
        <end position="29"/>
    </location>
</feature>
<reference evidence="2 3" key="1">
    <citation type="submission" date="2022-07" db="EMBL/GenBank/DDBJ databases">
        <title>Fecal culturing of patients with breast cancer.</title>
        <authorList>
            <person name="Teng N.M.Y."/>
            <person name="Kiu R."/>
            <person name="Evans R."/>
            <person name="Baker D.J."/>
            <person name="Zenner C."/>
            <person name="Robinson S.D."/>
            <person name="Hall L.J."/>
        </authorList>
    </citation>
    <scope>NUCLEOTIDE SEQUENCE [LARGE SCALE GENOMIC DNA]</scope>
    <source>
        <strain evidence="2 3">LH1063</strain>
    </source>
</reference>
<keyword evidence="1" id="KW-0732">Signal</keyword>
<comment type="caution">
    <text evidence="2">The sequence shown here is derived from an EMBL/GenBank/DDBJ whole genome shotgun (WGS) entry which is preliminary data.</text>
</comment>
<gene>
    <name evidence="2" type="ORF">NMU02_13245</name>
</gene>
<accession>A0ABT1MMS2</accession>
<evidence type="ECO:0000313" key="2">
    <source>
        <dbReference type="EMBL" id="MCP9613058.1"/>
    </source>
</evidence>
<dbReference type="RefSeq" id="WP_255028445.1">
    <property type="nucleotide sequence ID" value="NZ_JANDHW010000020.1"/>
</dbReference>
<sequence length="554" mass="63351">MKHHFGFIKKISLFLVVSCALFPTLNAQKADKILELLQEGKITKAVEKRNQVYTKDKDLILIDICDCILFNSPQYKAYNPVMAYEKINEIINSGNIINTQGTKISTQDQQKITKFLKKHGSSLDKIKGEIENNLLADAKKTNTEEGYAKILTLCNNCSFRQEAMMLKENAAYNETMEKGTIDAYNYFLANYPESDKVEEITQIVDKIIFSKLSNTIESYSAFIQQYPHSTLVPEAQKRIYALAYDQATAQNTLEGYTSLIQRYPEHPMKTEIQAKIEEMSYQDLLQNCTLKKYDTFIAAFPQSEYRAKAENLLRRIDKSRWNIQADGLKGYVKSVNEITLSEGSRKSLPETSTMTQYNELGQTTLVQTTSGKEIKATQLLYRADFSLNSAVTPTGNEKYFYIDGTNRLSKITFVNNRKKESTLQTFTYKNDLPSQQTVFVSGVKYITLYTFENDTLVSTKKYKATTPKNTTIDTFDKTGKLTNRSENIGKTVSNTQYKYNDKGDLIKTINVKAAKETVTTYEYIYDESGNWVKQSCFINGNLSTVKQRSIEYYK</sequence>
<evidence type="ECO:0008006" key="4">
    <source>
        <dbReference type="Google" id="ProtNLM"/>
    </source>
</evidence>
<protein>
    <recommendedName>
        <fullName evidence="4">YD repeat (Two copies)</fullName>
    </recommendedName>
</protein>
<organism evidence="2 3">
    <name type="scientific">Coprobacter tertius</name>
    <dbReference type="NCBI Taxonomy" id="2944915"/>
    <lineage>
        <taxon>Bacteria</taxon>
        <taxon>Pseudomonadati</taxon>
        <taxon>Bacteroidota</taxon>
        <taxon>Bacteroidia</taxon>
        <taxon>Bacteroidales</taxon>
        <taxon>Barnesiellaceae</taxon>
        <taxon>Coprobacter</taxon>
    </lineage>
</organism>
<keyword evidence="3" id="KW-1185">Reference proteome</keyword>
<name>A0ABT1MMS2_9BACT</name>
<dbReference type="Proteomes" id="UP001205603">
    <property type="component" value="Unassembled WGS sequence"/>
</dbReference>
<dbReference type="EMBL" id="JANDHW010000020">
    <property type="protein sequence ID" value="MCP9613058.1"/>
    <property type="molecule type" value="Genomic_DNA"/>
</dbReference>
<dbReference type="InterPro" id="IPR011990">
    <property type="entry name" value="TPR-like_helical_dom_sf"/>
</dbReference>
<dbReference type="Gene3D" id="1.25.40.10">
    <property type="entry name" value="Tetratricopeptide repeat domain"/>
    <property type="match status" value="1"/>
</dbReference>